<keyword evidence="2" id="KW-1185">Reference proteome</keyword>
<dbReference type="EMBL" id="PQFF01000173">
    <property type="protein sequence ID" value="RHZ77290.1"/>
    <property type="molecule type" value="Genomic_DNA"/>
</dbReference>
<reference evidence="1 2" key="1">
    <citation type="submission" date="2018-08" db="EMBL/GenBank/DDBJ databases">
        <title>Genome and evolution of the arbuscular mycorrhizal fungus Diversispora epigaea (formerly Glomus versiforme) and its bacterial endosymbionts.</title>
        <authorList>
            <person name="Sun X."/>
            <person name="Fei Z."/>
            <person name="Harrison M."/>
        </authorList>
    </citation>
    <scope>NUCLEOTIDE SEQUENCE [LARGE SCALE GENOMIC DNA]</scope>
    <source>
        <strain evidence="1 2">IT104</strain>
    </source>
</reference>
<proteinExistence type="predicted"/>
<accession>A0A397IXA4</accession>
<dbReference type="AlphaFoldDB" id="A0A397IXA4"/>
<protein>
    <submittedName>
        <fullName evidence="1">Uncharacterized protein</fullName>
    </submittedName>
</protein>
<sequence length="54" mass="6451">MNVKILEKGETFRWYLKSAEGMDCSLRTTKDEKTALKWYLKSAEEEDILYQVNF</sequence>
<name>A0A397IXA4_9GLOM</name>
<evidence type="ECO:0000313" key="2">
    <source>
        <dbReference type="Proteomes" id="UP000266861"/>
    </source>
</evidence>
<evidence type="ECO:0000313" key="1">
    <source>
        <dbReference type="EMBL" id="RHZ77290.1"/>
    </source>
</evidence>
<gene>
    <name evidence="1" type="ORF">Glove_183g64</name>
</gene>
<dbReference type="OrthoDB" id="272077at2759"/>
<comment type="caution">
    <text evidence="1">The sequence shown here is derived from an EMBL/GenBank/DDBJ whole genome shotgun (WGS) entry which is preliminary data.</text>
</comment>
<organism evidence="1 2">
    <name type="scientific">Diversispora epigaea</name>
    <dbReference type="NCBI Taxonomy" id="1348612"/>
    <lineage>
        <taxon>Eukaryota</taxon>
        <taxon>Fungi</taxon>
        <taxon>Fungi incertae sedis</taxon>
        <taxon>Mucoromycota</taxon>
        <taxon>Glomeromycotina</taxon>
        <taxon>Glomeromycetes</taxon>
        <taxon>Diversisporales</taxon>
        <taxon>Diversisporaceae</taxon>
        <taxon>Diversispora</taxon>
    </lineage>
</organism>
<dbReference type="Proteomes" id="UP000266861">
    <property type="component" value="Unassembled WGS sequence"/>
</dbReference>